<dbReference type="Proteomes" id="UP000274504">
    <property type="component" value="Unassembled WGS sequence"/>
</dbReference>
<protein>
    <submittedName>
        <fullName evidence="3">F-box domain-containing protein</fullName>
    </submittedName>
</protein>
<evidence type="ECO:0000313" key="2">
    <source>
        <dbReference type="Proteomes" id="UP000274504"/>
    </source>
</evidence>
<organism evidence="3">
    <name type="scientific">Hymenolepis diminuta</name>
    <name type="common">Rat tapeworm</name>
    <dbReference type="NCBI Taxonomy" id="6216"/>
    <lineage>
        <taxon>Eukaryota</taxon>
        <taxon>Metazoa</taxon>
        <taxon>Spiralia</taxon>
        <taxon>Lophotrochozoa</taxon>
        <taxon>Platyhelminthes</taxon>
        <taxon>Cestoda</taxon>
        <taxon>Eucestoda</taxon>
        <taxon>Cyclophyllidea</taxon>
        <taxon>Hymenolepididae</taxon>
        <taxon>Hymenolepis</taxon>
    </lineage>
</organism>
<dbReference type="EMBL" id="UYSG01010984">
    <property type="protein sequence ID" value="VDL60136.1"/>
    <property type="molecule type" value="Genomic_DNA"/>
</dbReference>
<dbReference type="SUPFAM" id="SSF52047">
    <property type="entry name" value="RNI-like"/>
    <property type="match status" value="1"/>
</dbReference>
<dbReference type="OrthoDB" id="6239468at2759"/>
<dbReference type="InterPro" id="IPR032675">
    <property type="entry name" value="LRR_dom_sf"/>
</dbReference>
<sequence length="649" mass="74698">MFYALIKRKYRLGNYFKKETILRQQQIVQRLLRYLTLDEWLQFVSAFPQWNYSFPHEINLAENGSPLLFFLLRRQLTQHIHSLRLMSPGPVAQGGAIGAIYKCILSSPMAFGCLQRLDLSIQMQPIDKLLAIFSAPAFPHLRYLSVRPTDPDYDNKPYIAPQCIFAPPQLEVMKCHLTGFLADHREEYILDLLQVMQNCIHLTVCERMIGETPWSQYIRKVGPFGNLETLQIDAKSDLLKTLNEMLFSAECSYFPKLRSVNIGTISRLKSTTIFDDGFLGSLEITFTGFGQPLDPTCTLAPNEPIQIGRRAFVGKGVIMLELIFLPDISNVSSSTNLAFLDQLGHMVETLIITVQHTRSPSNSAEYFGFLKQFKTLCHLYLFSILKFTSRSLKAIEFPAELIDPRNVDSEFEALMAYHRGYFTTTKSVSITSPPSFPFCNRSLWHSCHCLDNIPHTQPFKNICGLFPSLEELVITSDSHLDPEDLQEVVMMCPELKRLYIHRWPVSLEAYAIAIQEILSACNLEVLCLVVDSLRIRSGNSERLLYPRSWSLKYLYIDCIFQPCLSKEELSRLAKRLPNAKWITIANRETSRCLEFRRSRAAETITEMRLDSGRRGREPRAFAPELYDVVWKEEEKMKYFIAEWCHPCEA</sequence>
<reference evidence="1 2" key="2">
    <citation type="submission" date="2018-11" db="EMBL/GenBank/DDBJ databases">
        <authorList>
            <consortium name="Pathogen Informatics"/>
        </authorList>
    </citation>
    <scope>NUCLEOTIDE SEQUENCE [LARGE SCALE GENOMIC DNA]</scope>
</reference>
<gene>
    <name evidence="1" type="ORF">HDID_LOCUS7818</name>
</gene>
<dbReference type="AlphaFoldDB" id="A0A0R3SRK9"/>
<reference evidence="3" key="1">
    <citation type="submission" date="2017-02" db="UniProtKB">
        <authorList>
            <consortium name="WormBaseParasite"/>
        </authorList>
    </citation>
    <scope>IDENTIFICATION</scope>
</reference>
<accession>A0A0R3SRK9</accession>
<dbReference type="Gene3D" id="3.80.10.10">
    <property type="entry name" value="Ribonuclease Inhibitor"/>
    <property type="match status" value="1"/>
</dbReference>
<evidence type="ECO:0000313" key="1">
    <source>
        <dbReference type="EMBL" id="VDL60136.1"/>
    </source>
</evidence>
<dbReference type="WBParaSite" id="HDID_0000782001-mRNA-1">
    <property type="protein sequence ID" value="HDID_0000782001-mRNA-1"/>
    <property type="gene ID" value="HDID_0000782001"/>
</dbReference>
<evidence type="ECO:0000313" key="3">
    <source>
        <dbReference type="WBParaSite" id="HDID_0000782001-mRNA-1"/>
    </source>
</evidence>
<name>A0A0R3SRK9_HYMDI</name>
<proteinExistence type="predicted"/>